<dbReference type="Pfam" id="PF00704">
    <property type="entry name" value="Glyco_hydro_18"/>
    <property type="match status" value="1"/>
</dbReference>
<dbReference type="Pfam" id="PF01476">
    <property type="entry name" value="LysM"/>
    <property type="match status" value="2"/>
</dbReference>
<reference evidence="18" key="1">
    <citation type="submission" date="2021-06" db="EMBL/GenBank/DDBJ databases">
        <title>Comparative genomics, transcriptomics and evolutionary studies reveal genomic signatures of adaptation to plant cell wall in hemibiotrophic fungi.</title>
        <authorList>
            <consortium name="DOE Joint Genome Institute"/>
            <person name="Baroncelli R."/>
            <person name="Diaz J.F."/>
            <person name="Benocci T."/>
            <person name="Peng M."/>
            <person name="Battaglia E."/>
            <person name="Haridas S."/>
            <person name="Andreopoulos W."/>
            <person name="Labutti K."/>
            <person name="Pangilinan J."/>
            <person name="Floch G.L."/>
            <person name="Makela M.R."/>
            <person name="Henrissat B."/>
            <person name="Grigoriev I.V."/>
            <person name="Crouch J.A."/>
            <person name="De Vries R.P."/>
            <person name="Sukno S.A."/>
            <person name="Thon M.R."/>
        </authorList>
    </citation>
    <scope>NUCLEOTIDE SEQUENCE</scope>
    <source>
        <strain evidence="18">MAFF235873</strain>
    </source>
</reference>
<dbReference type="PANTHER" id="PTHR47700:SF2">
    <property type="entry name" value="CHITINASE"/>
    <property type="match status" value="1"/>
</dbReference>
<comment type="subcellular location">
    <subcellularLocation>
        <location evidence="2">Secreted</location>
    </subcellularLocation>
</comment>
<dbReference type="InterPro" id="IPR036779">
    <property type="entry name" value="LysM_dom_sf"/>
</dbReference>
<keyword evidence="7 13" id="KW-0378">Hydrolase</keyword>
<dbReference type="GO" id="GO:0008061">
    <property type="term" value="F:chitin binding"/>
    <property type="evidence" value="ECO:0007669"/>
    <property type="project" value="UniProtKB-KW"/>
</dbReference>
<feature type="domain" description="LysM" evidence="16">
    <location>
        <begin position="368"/>
        <end position="415"/>
    </location>
</feature>
<dbReference type="GO" id="GO:0000272">
    <property type="term" value="P:polysaccharide catabolic process"/>
    <property type="evidence" value="ECO:0007669"/>
    <property type="project" value="UniProtKB-KW"/>
</dbReference>
<accession>A0AAD9M5E1</accession>
<keyword evidence="10" id="KW-0119">Carbohydrate metabolism</keyword>
<sequence>MDDGSTRAIKRYITASLILGASLVQCAVNLDGAQAVAPVGDGDPSPIGDIKTYEPDQHDCPLPCAHLGNVHTWITYFSVNRLRRCQQPMLLQFSPTQPLGDPATSVLIRGCTFGGAGGGEPITSPGNINSSFLTTEAARVANETAAGMGNPKKSDTLFQSSLDLAPACAVPGEQVIKTLQVATTGSAIGDGPSNVNNATRLLEAMGAYFNATDNCDETFLFGYYKQTVAGIYIGSGLGKLTVGPAMDALARRLQADGRMPDRLVGQLCETDEPSGTFGIAVDNMGNLAAIQQMAADWHAGKCATDANLVPSGELRALAVFDVVSATGLNDTLSNNRTFYSNDTLTKRHRRSPTVLLGHKKLHSRATCSYIQVQSADTCTTLASKCGIRGSQFTTYNPKIDCANPSALQPNQYVCCSAGDPGWKPVPGGDGTCATHLIASGDTCASLALRYGLTVDEIEGFNKGKTWAWTECKDMLVGYNMCLSPGNAPLPPPQEGTQCGPLVPGTTQPTDGTSIADLNPCPLKACCSNWGYCGPFPEHCDIHAPEGGGPGTKLPGFRSTCVSNCGNEIKTNSGPPATFSRVGYYESWNMDRGCLWLRAEKSNTDGTYTHMHWGFAEIDPDTWKPVIKDPHGQWDAFKKLALKRIVSFGGWAYSTEPATYNIIRSAIINNRETFTTNLAQFVKDEGIDGIDIDWEYPGAPDIMVDGKPIGQAGDGVAYLRFLTSLKQKLGTDKSVSIAAPASYWYLKAFPIDRISAVIDYIVYMTYDLHGQWDYGNVNAFDSCPSGKCIRSHVNLTETRNTLSIITKAGVANNKIMVGEASYGRSFHMAVDGCWGPLCDFTGTRTESDANPGRCTATKGYISFAEINEIIAQGSYSQMFHDGDSNTDVLLFKGDYVSYMTPTTKLTRRDDWKALNFGGSIDWAVDLQVFGDDDMKVPPDRGGDTGDEGCVSGEDKTTNSGDLCEFACSIGFCPESLCRCVTTGPMLPIPAENPVGGDIIAWDEVDVDLNRLCRFACSHGYCPPEVCTTAVVDEDAGGGVIEVGWTPENPNYFNYTEARLANAKKCLIWKDPKNMDDARFQCLPYCKSALDEAKEEGRTSNYGCIGFFSAKEYPDGIPWGRYPSSADLVAPGICSCDNYMVNEIADTVLEAMPIIAQIGCYVLMSSLKLVLDVGASLIPGVGKILDAGLDMAATAAQMATYLYPEEEDPEGAFSWWLSPCGGTELVPDDIKNLFGILSTVADGVSSFKEPKAPKGSGKKGDDANPTDRGKPKQGTGSGANGLGQTKPGSGGVQKRCNVPKSKSTLRLGAAKNTIRRQSCVASKTHTDDIVVTSLTYGARTMQVKATCSAAWSQACYHYSSVIRNNPAWATLTCPPAAATTTHRENGKATATWSSQHRGAGWQARANRPHDNCDRDEYPPAYLLDANSPAMVNSGVDRTGQLVRYIPDGQNRPAGQMWKSSCFGPPLKELSDTNFDAAVSRAPVSAKQVSRPKSEWLRTFVAIGVNTHPEFTIASFEHSGSPPANDGLNDNQCWARGIAAADPGFALLTYDPYYDTHPMPYRYDQAYVQGANGS</sequence>
<evidence type="ECO:0000256" key="12">
    <source>
        <dbReference type="ARBA" id="ARBA00023326"/>
    </source>
</evidence>
<feature type="region of interest" description="Disordered" evidence="14">
    <location>
        <begin position="1245"/>
        <end position="1300"/>
    </location>
</feature>
<evidence type="ECO:0000256" key="2">
    <source>
        <dbReference type="ARBA" id="ARBA00004613"/>
    </source>
</evidence>
<gene>
    <name evidence="18" type="ORF">LX32DRAFT_718377</name>
</gene>
<comment type="similarity">
    <text evidence="3">Belongs to the glycosyl hydrolase 18 family. Chitinase class V subfamily.</text>
</comment>
<evidence type="ECO:0000256" key="13">
    <source>
        <dbReference type="RuleBase" id="RU000489"/>
    </source>
</evidence>
<dbReference type="SUPFAM" id="SSF57016">
    <property type="entry name" value="Plant lectins/antimicrobial peptides"/>
    <property type="match status" value="1"/>
</dbReference>
<feature type="domain" description="GH18" evidence="17">
    <location>
        <begin position="578"/>
        <end position="936"/>
    </location>
</feature>
<evidence type="ECO:0000259" key="17">
    <source>
        <dbReference type="PROSITE" id="PS51910"/>
    </source>
</evidence>
<evidence type="ECO:0000256" key="3">
    <source>
        <dbReference type="ARBA" id="ARBA00008682"/>
    </source>
</evidence>
<dbReference type="Gene3D" id="3.20.20.80">
    <property type="entry name" value="Glycosidases"/>
    <property type="match status" value="1"/>
</dbReference>
<evidence type="ECO:0000256" key="5">
    <source>
        <dbReference type="ARBA" id="ARBA00022525"/>
    </source>
</evidence>
<dbReference type="SMART" id="SM00270">
    <property type="entry name" value="ChtBD1"/>
    <property type="match status" value="1"/>
</dbReference>
<keyword evidence="11 13" id="KW-0326">Glycosidase</keyword>
<evidence type="ECO:0000256" key="6">
    <source>
        <dbReference type="ARBA" id="ARBA00022669"/>
    </source>
</evidence>
<keyword evidence="19" id="KW-1185">Reference proteome</keyword>
<evidence type="ECO:0000259" key="16">
    <source>
        <dbReference type="PROSITE" id="PS51782"/>
    </source>
</evidence>
<evidence type="ECO:0000256" key="15">
    <source>
        <dbReference type="SAM" id="SignalP"/>
    </source>
</evidence>
<dbReference type="Pfam" id="PF00187">
    <property type="entry name" value="Chitin_bind_1"/>
    <property type="match status" value="1"/>
</dbReference>
<dbReference type="InterPro" id="IPR036861">
    <property type="entry name" value="Endochitinase-like_sf"/>
</dbReference>
<proteinExistence type="inferred from homology"/>
<dbReference type="SUPFAM" id="SSF54106">
    <property type="entry name" value="LysM domain"/>
    <property type="match status" value="1"/>
</dbReference>
<dbReference type="SUPFAM" id="SSF54556">
    <property type="entry name" value="Chitinase insertion domain"/>
    <property type="match status" value="1"/>
</dbReference>
<keyword evidence="8" id="KW-0146">Chitin degradation</keyword>
<feature type="domain" description="LysM" evidence="16">
    <location>
        <begin position="433"/>
        <end position="482"/>
    </location>
</feature>
<feature type="chain" id="PRO_5041929821" description="chitinase" evidence="15">
    <location>
        <begin position="27"/>
        <end position="1571"/>
    </location>
</feature>
<dbReference type="GO" id="GO:0008843">
    <property type="term" value="F:endochitinase activity"/>
    <property type="evidence" value="ECO:0007669"/>
    <property type="project" value="UniProtKB-EC"/>
</dbReference>
<dbReference type="InterPro" id="IPR011583">
    <property type="entry name" value="Chitinase_II/V-like_cat"/>
</dbReference>
<evidence type="ECO:0000256" key="8">
    <source>
        <dbReference type="ARBA" id="ARBA00023024"/>
    </source>
</evidence>
<evidence type="ECO:0000313" key="19">
    <source>
        <dbReference type="Proteomes" id="UP001232148"/>
    </source>
</evidence>
<dbReference type="EC" id="3.2.1.14" evidence="4"/>
<evidence type="ECO:0000256" key="7">
    <source>
        <dbReference type="ARBA" id="ARBA00022801"/>
    </source>
</evidence>
<dbReference type="CDD" id="cd02878">
    <property type="entry name" value="GH18_zymocin_alpha"/>
    <property type="match status" value="1"/>
</dbReference>
<dbReference type="CDD" id="cd00118">
    <property type="entry name" value="LysM"/>
    <property type="match status" value="1"/>
</dbReference>
<evidence type="ECO:0000256" key="10">
    <source>
        <dbReference type="ARBA" id="ARBA00023277"/>
    </source>
</evidence>
<evidence type="ECO:0000256" key="11">
    <source>
        <dbReference type="ARBA" id="ARBA00023295"/>
    </source>
</evidence>
<dbReference type="PANTHER" id="PTHR47700">
    <property type="entry name" value="V CHITINASE, PUTATIVE (AFU_ORTHOLOGUE AFUA_6G13720)-RELATED"/>
    <property type="match status" value="1"/>
</dbReference>
<keyword evidence="12" id="KW-0624">Polysaccharide degradation</keyword>
<name>A0AAD9M5E1_9PEZI</name>
<dbReference type="PROSITE" id="PS01095">
    <property type="entry name" value="GH18_1"/>
    <property type="match status" value="1"/>
</dbReference>
<dbReference type="InterPro" id="IPR053214">
    <property type="entry name" value="LysM12-like"/>
</dbReference>
<keyword evidence="6" id="KW-0147">Chitin-binding</keyword>
<dbReference type="SUPFAM" id="SSF51445">
    <property type="entry name" value="(Trans)glycosidases"/>
    <property type="match status" value="1"/>
</dbReference>
<evidence type="ECO:0000256" key="14">
    <source>
        <dbReference type="SAM" id="MobiDB-lite"/>
    </source>
</evidence>
<keyword evidence="15" id="KW-0732">Signal</keyword>
<dbReference type="InterPro" id="IPR001223">
    <property type="entry name" value="Glyco_hydro18_cat"/>
</dbReference>
<dbReference type="InterPro" id="IPR001002">
    <property type="entry name" value="Chitin-bd_1"/>
</dbReference>
<comment type="caution">
    <text evidence="18">The sequence shown here is derived from an EMBL/GenBank/DDBJ whole genome shotgun (WGS) entry which is preliminary data.</text>
</comment>
<dbReference type="PROSITE" id="PS51910">
    <property type="entry name" value="GH18_2"/>
    <property type="match status" value="1"/>
</dbReference>
<feature type="signal peptide" evidence="15">
    <location>
        <begin position="1"/>
        <end position="26"/>
    </location>
</feature>
<dbReference type="SMART" id="SM00257">
    <property type="entry name" value="LysM"/>
    <property type="match status" value="2"/>
</dbReference>
<keyword evidence="9" id="KW-0843">Virulence</keyword>
<dbReference type="CDD" id="cd00035">
    <property type="entry name" value="ChtBD1"/>
    <property type="match status" value="1"/>
</dbReference>
<dbReference type="InterPro" id="IPR017853">
    <property type="entry name" value="GH"/>
</dbReference>
<feature type="region of interest" description="Disordered" evidence="14">
    <location>
        <begin position="1389"/>
        <end position="1411"/>
    </location>
</feature>
<evidence type="ECO:0000256" key="4">
    <source>
        <dbReference type="ARBA" id="ARBA00012729"/>
    </source>
</evidence>
<dbReference type="InterPro" id="IPR018392">
    <property type="entry name" value="LysM"/>
</dbReference>
<dbReference type="Gene3D" id="3.30.60.10">
    <property type="entry name" value="Endochitinase-like"/>
    <property type="match status" value="1"/>
</dbReference>
<evidence type="ECO:0000256" key="1">
    <source>
        <dbReference type="ARBA" id="ARBA00000822"/>
    </source>
</evidence>
<dbReference type="InterPro" id="IPR029070">
    <property type="entry name" value="Chitinase_insertion_sf"/>
</dbReference>
<comment type="catalytic activity">
    <reaction evidence="1">
        <text>Random endo-hydrolysis of N-acetyl-beta-D-glucosaminide (1-&gt;4)-beta-linkages in chitin and chitodextrins.</text>
        <dbReference type="EC" id="3.2.1.14"/>
    </reaction>
</comment>
<dbReference type="Gene3D" id="3.10.350.10">
    <property type="entry name" value="LysM domain"/>
    <property type="match status" value="2"/>
</dbReference>
<protein>
    <recommendedName>
        <fullName evidence="4">chitinase</fullName>
        <ecNumber evidence="4">3.2.1.14</ecNumber>
    </recommendedName>
</protein>
<dbReference type="SMART" id="SM00636">
    <property type="entry name" value="Glyco_18"/>
    <property type="match status" value="1"/>
</dbReference>
<dbReference type="GO" id="GO:0005576">
    <property type="term" value="C:extracellular region"/>
    <property type="evidence" value="ECO:0007669"/>
    <property type="project" value="UniProtKB-SubCell"/>
</dbReference>
<dbReference type="PROSITE" id="PS51782">
    <property type="entry name" value="LYSM"/>
    <property type="match status" value="2"/>
</dbReference>
<dbReference type="InterPro" id="IPR001579">
    <property type="entry name" value="Glyco_hydro_18_chit_AS"/>
</dbReference>
<keyword evidence="5" id="KW-0964">Secreted</keyword>
<feature type="compositionally biased region" description="Basic and acidic residues" evidence="14">
    <location>
        <begin position="1246"/>
        <end position="1268"/>
    </location>
</feature>
<dbReference type="Proteomes" id="UP001232148">
    <property type="component" value="Unassembled WGS sequence"/>
</dbReference>
<dbReference type="GO" id="GO:0006032">
    <property type="term" value="P:chitin catabolic process"/>
    <property type="evidence" value="ECO:0007669"/>
    <property type="project" value="UniProtKB-KW"/>
</dbReference>
<dbReference type="EMBL" id="MU842862">
    <property type="protein sequence ID" value="KAK2029535.1"/>
    <property type="molecule type" value="Genomic_DNA"/>
</dbReference>
<evidence type="ECO:0000256" key="9">
    <source>
        <dbReference type="ARBA" id="ARBA00023026"/>
    </source>
</evidence>
<organism evidence="18 19">
    <name type="scientific">Colletotrichum zoysiae</name>
    <dbReference type="NCBI Taxonomy" id="1216348"/>
    <lineage>
        <taxon>Eukaryota</taxon>
        <taxon>Fungi</taxon>
        <taxon>Dikarya</taxon>
        <taxon>Ascomycota</taxon>
        <taxon>Pezizomycotina</taxon>
        <taxon>Sordariomycetes</taxon>
        <taxon>Hypocreomycetidae</taxon>
        <taxon>Glomerellales</taxon>
        <taxon>Glomerellaceae</taxon>
        <taxon>Colletotrichum</taxon>
        <taxon>Colletotrichum graminicola species complex</taxon>
    </lineage>
</organism>
<evidence type="ECO:0000313" key="18">
    <source>
        <dbReference type="EMBL" id="KAK2029535.1"/>
    </source>
</evidence>
<dbReference type="Gene3D" id="3.10.50.10">
    <property type="match status" value="1"/>
</dbReference>